<accession>A0A5N5FBS5</accession>
<reference evidence="2 3" key="1">
    <citation type="submission" date="2019-09" db="EMBL/GenBank/DDBJ databases">
        <authorList>
            <person name="Ou C."/>
        </authorList>
    </citation>
    <scope>NUCLEOTIDE SEQUENCE [LARGE SCALE GENOMIC DNA]</scope>
    <source>
        <strain evidence="2">S2</strain>
        <tissue evidence="2">Leaf</tissue>
    </source>
</reference>
<reference evidence="2 3" key="2">
    <citation type="submission" date="2019-11" db="EMBL/GenBank/DDBJ databases">
        <title>A de novo genome assembly of a pear dwarfing rootstock.</title>
        <authorList>
            <person name="Wang F."/>
            <person name="Wang J."/>
            <person name="Li S."/>
            <person name="Zhang Y."/>
            <person name="Fang M."/>
            <person name="Ma L."/>
            <person name="Zhao Y."/>
            <person name="Jiang S."/>
        </authorList>
    </citation>
    <scope>NUCLEOTIDE SEQUENCE [LARGE SCALE GENOMIC DNA]</scope>
    <source>
        <strain evidence="2">S2</strain>
        <tissue evidence="2">Leaf</tissue>
    </source>
</reference>
<organism evidence="2 3">
    <name type="scientific">Pyrus ussuriensis x Pyrus communis</name>
    <dbReference type="NCBI Taxonomy" id="2448454"/>
    <lineage>
        <taxon>Eukaryota</taxon>
        <taxon>Viridiplantae</taxon>
        <taxon>Streptophyta</taxon>
        <taxon>Embryophyta</taxon>
        <taxon>Tracheophyta</taxon>
        <taxon>Spermatophyta</taxon>
        <taxon>Magnoliopsida</taxon>
        <taxon>eudicotyledons</taxon>
        <taxon>Gunneridae</taxon>
        <taxon>Pentapetalae</taxon>
        <taxon>rosids</taxon>
        <taxon>fabids</taxon>
        <taxon>Rosales</taxon>
        <taxon>Rosaceae</taxon>
        <taxon>Amygdaloideae</taxon>
        <taxon>Maleae</taxon>
        <taxon>Pyrus</taxon>
    </lineage>
</organism>
<protein>
    <recommendedName>
        <fullName evidence="4">Retrotransposon Copia-like N-terminal domain-containing protein</fullName>
    </recommendedName>
</protein>
<evidence type="ECO:0000256" key="1">
    <source>
        <dbReference type="SAM" id="MobiDB-lite"/>
    </source>
</evidence>
<dbReference type="PANTHER" id="PTHR47481:SF30">
    <property type="entry name" value="CCHC-TYPE DOMAIN-CONTAINING PROTEIN"/>
    <property type="match status" value="1"/>
</dbReference>
<dbReference type="AlphaFoldDB" id="A0A5N5FBS5"/>
<proteinExistence type="predicted"/>
<evidence type="ECO:0008006" key="4">
    <source>
        <dbReference type="Google" id="ProtNLM"/>
    </source>
</evidence>
<dbReference type="Proteomes" id="UP000327157">
    <property type="component" value="Unassembled WGS sequence"/>
</dbReference>
<evidence type="ECO:0000313" key="3">
    <source>
        <dbReference type="Proteomes" id="UP000327157"/>
    </source>
</evidence>
<evidence type="ECO:0000313" key="2">
    <source>
        <dbReference type="EMBL" id="KAB2600515.1"/>
    </source>
</evidence>
<comment type="caution">
    <text evidence="2">The sequence shown here is derived from an EMBL/GenBank/DDBJ whole genome shotgun (WGS) entry which is preliminary data.</text>
</comment>
<feature type="region of interest" description="Disordered" evidence="1">
    <location>
        <begin position="1"/>
        <end position="23"/>
    </location>
</feature>
<dbReference type="EMBL" id="SMOL01000745">
    <property type="protein sequence ID" value="KAB2600515.1"/>
    <property type="molecule type" value="Genomic_DNA"/>
</dbReference>
<name>A0A5N5FBS5_9ROSA</name>
<gene>
    <name evidence="2" type="ORF">D8674_039887</name>
</gene>
<dbReference type="OrthoDB" id="1845088at2759"/>
<sequence length="121" mass="13319">MAENNNAPPQSSISVPPNNPTHPFSSMKTMVNIKLDRTNYPLWLAQILPILKGQDVMGYVDGTLVCPLNDLPNVATVNPAYTSSMQQDQMIITWINGSLIASVVSFMASKRTARVTWEALE</sequence>
<keyword evidence="3" id="KW-1185">Reference proteome</keyword>
<dbReference type="PANTHER" id="PTHR47481">
    <property type="match status" value="1"/>
</dbReference>